<dbReference type="InterPro" id="IPR029787">
    <property type="entry name" value="Nucleotide_cyclase"/>
</dbReference>
<dbReference type="InterPro" id="IPR050469">
    <property type="entry name" value="Diguanylate_Cyclase"/>
</dbReference>
<reference evidence="6 7" key="1">
    <citation type="submission" date="2019-11" db="EMBL/GenBank/DDBJ databases">
        <title>Genome analysis of Rhizobacterium cereale a novel genus and species isolated from maize roots in North Spain.</title>
        <authorList>
            <person name="Menendez E."/>
            <person name="Flores-Felix J.D."/>
            <person name="Ramirez-Bahena M.-H."/>
            <person name="Igual J.M."/>
            <person name="Garcia-Fraile P."/>
            <person name="Peix A."/>
            <person name="Velazquez E."/>
        </authorList>
    </citation>
    <scope>NUCLEOTIDE SEQUENCE [LARGE SCALE GENOMIC DNA]</scope>
    <source>
        <strain evidence="6 7">RZME27</strain>
    </source>
</reference>
<dbReference type="RefSeq" id="WP_153359161.1">
    <property type="nucleotide sequence ID" value="NZ_JAYKOO010000001.1"/>
</dbReference>
<comment type="catalytic activity">
    <reaction evidence="2">
        <text>2 GTP = 3',3'-c-di-GMP + 2 diphosphate</text>
        <dbReference type="Rhea" id="RHEA:24898"/>
        <dbReference type="ChEBI" id="CHEBI:33019"/>
        <dbReference type="ChEBI" id="CHEBI:37565"/>
        <dbReference type="ChEBI" id="CHEBI:58805"/>
        <dbReference type="EC" id="2.7.7.65"/>
    </reaction>
</comment>
<dbReference type="PANTHER" id="PTHR45138">
    <property type="entry name" value="REGULATORY COMPONENTS OF SENSORY TRANSDUCTION SYSTEM"/>
    <property type="match status" value="1"/>
</dbReference>
<dbReference type="EMBL" id="WIXI01000050">
    <property type="protein sequence ID" value="MQY49439.1"/>
    <property type="molecule type" value="Genomic_DNA"/>
</dbReference>
<sequence>MAARKDSRRANAVTTKDQHNRILLIEDSPAMTMLLRQRMEEETGAEVVCCNSHAAARACLESEQFTLALTGLNLPDSPRGEILGLLGDFSVPTIVFTAIFDPEARERYAQKKIIDYIVKDGPRTIETVIQTVARILSNSAFTILVVDDARSARSGLVEILTRQNFRVLEALSGKQALEILEVEEKIDLVVTDYHMPDMDGYELTRRIRETRSSEEMRIVGVSSSTDRWLSASFLKAGACDFIYRPFVPEELQCRIDNNIETLKQIQRLRYLADRDYLTGLANRRCFFEKTRQMEDARAPDHCSSVAILDIDHFKKINDTYGHEAGDRVLKMVADTLAETCAPAKHFTARLGGEEFALYLRNTDAFQAHSFCERIRQQIEELVMEVNKHEISVTVSIGVVETETGESFDNNLNAADQLLYLAKSNGRNRVYSTLTLPEAMVAANASAVAELF</sequence>
<dbReference type="PROSITE" id="PS50887">
    <property type="entry name" value="GGDEF"/>
    <property type="match status" value="1"/>
</dbReference>
<feature type="domain" description="Response regulatory" evidence="4">
    <location>
        <begin position="142"/>
        <end position="259"/>
    </location>
</feature>
<evidence type="ECO:0000256" key="3">
    <source>
        <dbReference type="PROSITE-ProRule" id="PRU00169"/>
    </source>
</evidence>
<feature type="domain" description="GGDEF" evidence="5">
    <location>
        <begin position="301"/>
        <end position="434"/>
    </location>
</feature>
<dbReference type="FunFam" id="3.30.70.270:FF:000001">
    <property type="entry name" value="Diguanylate cyclase domain protein"/>
    <property type="match status" value="1"/>
</dbReference>
<organism evidence="6 7">
    <name type="scientific">Endobacterium cereale</name>
    <dbReference type="NCBI Taxonomy" id="2663029"/>
    <lineage>
        <taxon>Bacteria</taxon>
        <taxon>Pseudomonadati</taxon>
        <taxon>Pseudomonadota</taxon>
        <taxon>Alphaproteobacteria</taxon>
        <taxon>Hyphomicrobiales</taxon>
        <taxon>Rhizobiaceae</taxon>
        <taxon>Endobacterium</taxon>
    </lineage>
</organism>
<dbReference type="Gene3D" id="3.40.50.2300">
    <property type="match status" value="2"/>
</dbReference>
<keyword evidence="7" id="KW-1185">Reference proteome</keyword>
<dbReference type="GO" id="GO:0043709">
    <property type="term" value="P:cell adhesion involved in single-species biofilm formation"/>
    <property type="evidence" value="ECO:0007669"/>
    <property type="project" value="TreeGrafter"/>
</dbReference>
<evidence type="ECO:0000256" key="2">
    <source>
        <dbReference type="ARBA" id="ARBA00034247"/>
    </source>
</evidence>
<evidence type="ECO:0000259" key="5">
    <source>
        <dbReference type="PROSITE" id="PS50887"/>
    </source>
</evidence>
<dbReference type="GO" id="GO:0052621">
    <property type="term" value="F:diguanylate cyclase activity"/>
    <property type="evidence" value="ECO:0007669"/>
    <property type="project" value="UniProtKB-EC"/>
</dbReference>
<dbReference type="GO" id="GO:1902201">
    <property type="term" value="P:negative regulation of bacterial-type flagellum-dependent cell motility"/>
    <property type="evidence" value="ECO:0007669"/>
    <property type="project" value="TreeGrafter"/>
</dbReference>
<dbReference type="Pfam" id="PF00990">
    <property type="entry name" value="GGDEF"/>
    <property type="match status" value="1"/>
</dbReference>
<dbReference type="PROSITE" id="PS50110">
    <property type="entry name" value="RESPONSE_REGULATORY"/>
    <property type="match status" value="2"/>
</dbReference>
<dbReference type="EC" id="2.7.7.65" evidence="1"/>
<evidence type="ECO:0000259" key="4">
    <source>
        <dbReference type="PROSITE" id="PS50110"/>
    </source>
</evidence>
<evidence type="ECO:0000313" key="6">
    <source>
        <dbReference type="EMBL" id="MQY49439.1"/>
    </source>
</evidence>
<name>A0A6A8AF95_9HYPH</name>
<dbReference type="NCBIfam" id="TIGR00254">
    <property type="entry name" value="GGDEF"/>
    <property type="match status" value="1"/>
</dbReference>
<evidence type="ECO:0000256" key="1">
    <source>
        <dbReference type="ARBA" id="ARBA00012528"/>
    </source>
</evidence>
<dbReference type="Gene3D" id="3.30.70.270">
    <property type="match status" value="1"/>
</dbReference>
<feature type="modified residue" description="4-aspartylphosphate" evidence="3">
    <location>
        <position position="192"/>
    </location>
</feature>
<comment type="caution">
    <text evidence="3">Lacks conserved residue(s) required for the propagation of feature annotation.</text>
</comment>
<dbReference type="SMART" id="SM00448">
    <property type="entry name" value="REC"/>
    <property type="match status" value="2"/>
</dbReference>
<dbReference type="SUPFAM" id="SSF52172">
    <property type="entry name" value="CheY-like"/>
    <property type="match status" value="2"/>
</dbReference>
<protein>
    <recommendedName>
        <fullName evidence="1">diguanylate cyclase</fullName>
        <ecNumber evidence="1">2.7.7.65</ecNumber>
    </recommendedName>
</protein>
<accession>A0A6A8AF95</accession>
<dbReference type="InterPro" id="IPR043128">
    <property type="entry name" value="Rev_trsase/Diguanyl_cyclase"/>
</dbReference>
<dbReference type="PANTHER" id="PTHR45138:SF9">
    <property type="entry name" value="DIGUANYLATE CYCLASE DGCM-RELATED"/>
    <property type="match status" value="1"/>
</dbReference>
<feature type="domain" description="Response regulatory" evidence="4">
    <location>
        <begin position="21"/>
        <end position="134"/>
    </location>
</feature>
<dbReference type="SMART" id="SM00267">
    <property type="entry name" value="GGDEF"/>
    <property type="match status" value="1"/>
</dbReference>
<dbReference type="InterPro" id="IPR011006">
    <property type="entry name" value="CheY-like_superfamily"/>
</dbReference>
<gene>
    <name evidence="6" type="ORF">GAO09_25725</name>
</gene>
<dbReference type="Pfam" id="PF00072">
    <property type="entry name" value="Response_reg"/>
    <property type="match status" value="2"/>
</dbReference>
<dbReference type="Proteomes" id="UP000435138">
    <property type="component" value="Unassembled WGS sequence"/>
</dbReference>
<dbReference type="InterPro" id="IPR000160">
    <property type="entry name" value="GGDEF_dom"/>
</dbReference>
<dbReference type="AlphaFoldDB" id="A0A6A8AF95"/>
<comment type="caution">
    <text evidence="6">The sequence shown here is derived from an EMBL/GenBank/DDBJ whole genome shotgun (WGS) entry which is preliminary data.</text>
</comment>
<dbReference type="CDD" id="cd01949">
    <property type="entry name" value="GGDEF"/>
    <property type="match status" value="1"/>
</dbReference>
<evidence type="ECO:0000313" key="7">
    <source>
        <dbReference type="Proteomes" id="UP000435138"/>
    </source>
</evidence>
<keyword evidence="3" id="KW-0597">Phosphoprotein</keyword>
<dbReference type="SUPFAM" id="SSF55073">
    <property type="entry name" value="Nucleotide cyclase"/>
    <property type="match status" value="1"/>
</dbReference>
<dbReference type="InterPro" id="IPR001789">
    <property type="entry name" value="Sig_transdc_resp-reg_receiver"/>
</dbReference>
<dbReference type="GO" id="GO:0005886">
    <property type="term" value="C:plasma membrane"/>
    <property type="evidence" value="ECO:0007669"/>
    <property type="project" value="TreeGrafter"/>
</dbReference>
<dbReference type="GO" id="GO:0000160">
    <property type="term" value="P:phosphorelay signal transduction system"/>
    <property type="evidence" value="ECO:0007669"/>
    <property type="project" value="InterPro"/>
</dbReference>
<proteinExistence type="predicted"/>